<evidence type="ECO:0000313" key="2">
    <source>
        <dbReference type="Proteomes" id="UP000828941"/>
    </source>
</evidence>
<accession>A0ACB9L745</accession>
<evidence type="ECO:0000313" key="1">
    <source>
        <dbReference type="EMBL" id="KAI4305561.1"/>
    </source>
</evidence>
<reference evidence="1 2" key="1">
    <citation type="journal article" date="2022" name="DNA Res.">
        <title>Chromosomal-level genome assembly of the orchid tree Bauhinia variegata (Leguminosae; Cercidoideae) supports the allotetraploid origin hypothesis of Bauhinia.</title>
        <authorList>
            <person name="Zhong Y."/>
            <person name="Chen Y."/>
            <person name="Zheng D."/>
            <person name="Pang J."/>
            <person name="Liu Y."/>
            <person name="Luo S."/>
            <person name="Meng S."/>
            <person name="Qian L."/>
            <person name="Wei D."/>
            <person name="Dai S."/>
            <person name="Zhou R."/>
        </authorList>
    </citation>
    <scope>NUCLEOTIDE SEQUENCE [LARGE SCALE GENOMIC DNA]</scope>
    <source>
        <strain evidence="1">BV-YZ2020</strain>
    </source>
</reference>
<protein>
    <submittedName>
        <fullName evidence="1">Uncharacterized protein</fullName>
    </submittedName>
</protein>
<name>A0ACB9L745_BAUVA</name>
<proteinExistence type="predicted"/>
<sequence>MALLVIPMVLVILFFIFLYYWRCNRNTPIGDWPIVGMLPGLYLNASNIQDYATMLLKHHGGTLVFKGPWLSNMKFIATCDPMNLHHISSRSFENYGKGSEFHEVFEILGDGILNADGETWKYNRALLHSLLKQRSFESFLQKTTQEKVESCLLPFLDHISKDGMEVDMQDTFQKFFFDIVCLAILGFDPDCLSTGSPNVALEKAFSEMEASILYRHIVPHCLWKLQKWLQIGEEKKLIEARKIIDLFLLEQITSKRKVQRKCNNNQEGCSDVLTNIMVQEWEKGQIDDKFLRDTAINLLAAGRDTISAGLCWFIWLVATHPYVEAKIIEEIRSSFRDKNEACTAFGYEKLGKLVYLHAAICETLRLYPPVPINHKCAMKSDTLPSGHYVDSNTMILSLIYPMGRMKEVWGQDCLEFKPERWISDTGEIVHVPSYKFMAFNAGPRSCLGKNMSFIKMKMVSAAILFNYHVEVVEGHPVSPSPSIVLHMEHGLKIPGLDASIIFL</sequence>
<comment type="caution">
    <text evidence="1">The sequence shown here is derived from an EMBL/GenBank/DDBJ whole genome shotgun (WGS) entry which is preliminary data.</text>
</comment>
<dbReference type="Proteomes" id="UP000828941">
    <property type="component" value="Chromosome 12"/>
</dbReference>
<organism evidence="1 2">
    <name type="scientific">Bauhinia variegata</name>
    <name type="common">Purple orchid tree</name>
    <name type="synonym">Phanera variegata</name>
    <dbReference type="NCBI Taxonomy" id="167791"/>
    <lineage>
        <taxon>Eukaryota</taxon>
        <taxon>Viridiplantae</taxon>
        <taxon>Streptophyta</taxon>
        <taxon>Embryophyta</taxon>
        <taxon>Tracheophyta</taxon>
        <taxon>Spermatophyta</taxon>
        <taxon>Magnoliopsida</taxon>
        <taxon>eudicotyledons</taxon>
        <taxon>Gunneridae</taxon>
        <taxon>Pentapetalae</taxon>
        <taxon>rosids</taxon>
        <taxon>fabids</taxon>
        <taxon>Fabales</taxon>
        <taxon>Fabaceae</taxon>
        <taxon>Cercidoideae</taxon>
        <taxon>Cercideae</taxon>
        <taxon>Bauhiniinae</taxon>
        <taxon>Bauhinia</taxon>
    </lineage>
</organism>
<gene>
    <name evidence="1" type="ORF">L6164_028922</name>
</gene>
<dbReference type="EMBL" id="CM039437">
    <property type="protein sequence ID" value="KAI4305561.1"/>
    <property type="molecule type" value="Genomic_DNA"/>
</dbReference>
<keyword evidence="2" id="KW-1185">Reference proteome</keyword>